<dbReference type="PANTHER" id="PTHR43297:SF2">
    <property type="entry name" value="DIPEPTIDE TRANSPORT ATP-BINDING PROTEIN DPPD"/>
    <property type="match status" value="1"/>
</dbReference>
<dbReference type="InterPro" id="IPR003439">
    <property type="entry name" value="ABC_transporter-like_ATP-bd"/>
</dbReference>
<dbReference type="SMART" id="SM00382">
    <property type="entry name" value="AAA"/>
    <property type="match status" value="1"/>
</dbReference>
<comment type="similarity">
    <text evidence="2">Belongs to the ABC transporter superfamily.</text>
</comment>
<evidence type="ECO:0000256" key="4">
    <source>
        <dbReference type="ARBA" id="ARBA00022475"/>
    </source>
</evidence>
<evidence type="ECO:0000256" key="2">
    <source>
        <dbReference type="ARBA" id="ARBA00005417"/>
    </source>
</evidence>
<evidence type="ECO:0000259" key="8">
    <source>
        <dbReference type="PROSITE" id="PS50893"/>
    </source>
</evidence>
<evidence type="ECO:0000313" key="9">
    <source>
        <dbReference type="EMBL" id="KIY22430.1"/>
    </source>
</evidence>
<dbReference type="PANTHER" id="PTHR43297">
    <property type="entry name" value="OLIGOPEPTIDE TRANSPORT ATP-BINDING PROTEIN APPD"/>
    <property type="match status" value="1"/>
</dbReference>
<evidence type="ECO:0000256" key="3">
    <source>
        <dbReference type="ARBA" id="ARBA00022448"/>
    </source>
</evidence>
<dbReference type="PATRIC" id="fig|285983.3.peg.218"/>
<organism evidence="9 10">
    <name type="scientific">Mesobacillus subterraneus</name>
    <dbReference type="NCBI Taxonomy" id="285983"/>
    <lineage>
        <taxon>Bacteria</taxon>
        <taxon>Bacillati</taxon>
        <taxon>Bacillota</taxon>
        <taxon>Bacilli</taxon>
        <taxon>Bacillales</taxon>
        <taxon>Bacillaceae</taxon>
        <taxon>Mesobacillus</taxon>
    </lineage>
</organism>
<protein>
    <submittedName>
        <fullName evidence="9">Peptide ABC transporter ATP-binding protein</fullName>
    </submittedName>
</protein>
<dbReference type="Gene3D" id="3.40.50.300">
    <property type="entry name" value="P-loop containing nucleotide triphosphate hydrolases"/>
    <property type="match status" value="1"/>
</dbReference>
<dbReference type="PROSITE" id="PS50893">
    <property type="entry name" value="ABC_TRANSPORTER_2"/>
    <property type="match status" value="1"/>
</dbReference>
<comment type="caution">
    <text evidence="9">The sequence shown here is derived from an EMBL/GenBank/DDBJ whole genome shotgun (WGS) entry which is preliminary data.</text>
</comment>
<feature type="domain" description="ABC transporter" evidence="8">
    <location>
        <begin position="8"/>
        <end position="255"/>
    </location>
</feature>
<evidence type="ECO:0000313" key="10">
    <source>
        <dbReference type="Proteomes" id="UP000032512"/>
    </source>
</evidence>
<dbReference type="NCBIfam" id="TIGR01727">
    <property type="entry name" value="oligo_HPY"/>
    <property type="match status" value="1"/>
</dbReference>
<dbReference type="GO" id="GO:0005524">
    <property type="term" value="F:ATP binding"/>
    <property type="evidence" value="ECO:0007669"/>
    <property type="project" value="UniProtKB-KW"/>
</dbReference>
<name>A0A0D6ZAR7_9BACI</name>
<dbReference type="InterPro" id="IPR003593">
    <property type="entry name" value="AAA+_ATPase"/>
</dbReference>
<evidence type="ECO:0000256" key="1">
    <source>
        <dbReference type="ARBA" id="ARBA00004202"/>
    </source>
</evidence>
<dbReference type="GO" id="GO:0005886">
    <property type="term" value="C:plasma membrane"/>
    <property type="evidence" value="ECO:0007669"/>
    <property type="project" value="UniProtKB-SubCell"/>
</dbReference>
<keyword evidence="7" id="KW-0472">Membrane</keyword>
<dbReference type="AlphaFoldDB" id="A0A0D6ZAR7"/>
<reference evidence="9 10" key="1">
    <citation type="submission" date="2015-01" db="EMBL/GenBank/DDBJ databases">
        <title>Draft genome sequences of the supercritical CO2 tolerant bacteria Bacillus subterraneus MITOT1 and Bacillus cereus MIT0214.</title>
        <authorList>
            <person name="Peet K.C."/>
            <person name="Thompson J.R."/>
        </authorList>
    </citation>
    <scope>NUCLEOTIDE SEQUENCE [LARGE SCALE GENOMIC DNA]</scope>
    <source>
        <strain evidence="9 10">MITOT1</strain>
    </source>
</reference>
<dbReference type="GO" id="GO:0015833">
    <property type="term" value="P:peptide transport"/>
    <property type="evidence" value="ECO:0007669"/>
    <property type="project" value="InterPro"/>
</dbReference>
<dbReference type="Pfam" id="PF00005">
    <property type="entry name" value="ABC_tran"/>
    <property type="match status" value="1"/>
</dbReference>
<keyword evidence="4" id="KW-1003">Cell membrane</keyword>
<dbReference type="PROSITE" id="PS00211">
    <property type="entry name" value="ABC_TRANSPORTER_1"/>
    <property type="match status" value="1"/>
</dbReference>
<dbReference type="CDD" id="cd03257">
    <property type="entry name" value="ABC_NikE_OppD_transporters"/>
    <property type="match status" value="1"/>
</dbReference>
<dbReference type="InterPro" id="IPR050388">
    <property type="entry name" value="ABC_Ni/Peptide_Import"/>
</dbReference>
<dbReference type="InterPro" id="IPR013563">
    <property type="entry name" value="Oligopep_ABC_C"/>
</dbReference>
<proteinExistence type="inferred from homology"/>
<dbReference type="OrthoDB" id="9802264at2"/>
<keyword evidence="3" id="KW-0813">Transport</keyword>
<dbReference type="Pfam" id="PF08352">
    <property type="entry name" value="oligo_HPY"/>
    <property type="match status" value="1"/>
</dbReference>
<dbReference type="EMBL" id="JXIQ01000070">
    <property type="protein sequence ID" value="KIY22430.1"/>
    <property type="molecule type" value="Genomic_DNA"/>
</dbReference>
<accession>A0A0D6ZAR7</accession>
<dbReference type="GO" id="GO:0016887">
    <property type="term" value="F:ATP hydrolysis activity"/>
    <property type="evidence" value="ECO:0007669"/>
    <property type="project" value="InterPro"/>
</dbReference>
<evidence type="ECO:0000256" key="6">
    <source>
        <dbReference type="ARBA" id="ARBA00022840"/>
    </source>
</evidence>
<evidence type="ECO:0000256" key="7">
    <source>
        <dbReference type="ARBA" id="ARBA00023136"/>
    </source>
</evidence>
<keyword evidence="5" id="KW-0547">Nucleotide-binding</keyword>
<dbReference type="RefSeq" id="WP_044392877.1">
    <property type="nucleotide sequence ID" value="NZ_JXIQ01000070.1"/>
</dbReference>
<dbReference type="SUPFAM" id="SSF52540">
    <property type="entry name" value="P-loop containing nucleoside triphosphate hydrolases"/>
    <property type="match status" value="1"/>
</dbReference>
<dbReference type="FunFam" id="3.40.50.300:FF:000016">
    <property type="entry name" value="Oligopeptide ABC transporter ATP-binding component"/>
    <property type="match status" value="1"/>
</dbReference>
<comment type="subcellular location">
    <subcellularLocation>
        <location evidence="1">Cell membrane</location>
        <topology evidence="1">Peripheral membrane protein</topology>
    </subcellularLocation>
</comment>
<evidence type="ECO:0000256" key="5">
    <source>
        <dbReference type="ARBA" id="ARBA00022741"/>
    </source>
</evidence>
<keyword evidence="6 9" id="KW-0067">ATP-binding</keyword>
<dbReference type="InterPro" id="IPR027417">
    <property type="entry name" value="P-loop_NTPase"/>
</dbReference>
<gene>
    <name evidence="9" type="ORF">UB32_08510</name>
</gene>
<keyword evidence="10" id="KW-1185">Reference proteome</keyword>
<dbReference type="InterPro" id="IPR017871">
    <property type="entry name" value="ABC_transporter-like_CS"/>
</dbReference>
<sequence>MTQPLLEVKNLKVSFAGKKKTTNIVAGLSFNVEKGKTLCIVGESGCGKSITSLSVMGLLPKTGEVDGEILLKGENLTGKTMKQMSKIRGNQISMIFQEPMTSLNPVQTVGKQIAETIILHQDVTKKEARQKAIEMLQLVGIPSPEKRIDAYPHELSGGMRQRVMIAIALSCNPELLIADEPTTALDVTIQAQILDLMKNLQKELEMGIIMITHDLAVVSEMADKVLVMYAGKAVEYGDRKSIFNHPMHPYTQGLMKCIPDVDAEDDLEELFVIKGSVPSPDAMPVGCRFADRCPYAQEICRTKSPDLEQVDSQHTVSCWKYTDLWKDGETNEPAISEVAVSKSS</sequence>
<dbReference type="Proteomes" id="UP000032512">
    <property type="component" value="Unassembled WGS sequence"/>
</dbReference>